<organism evidence="1">
    <name type="scientific">freshwater metagenome</name>
    <dbReference type="NCBI Taxonomy" id="449393"/>
    <lineage>
        <taxon>unclassified sequences</taxon>
        <taxon>metagenomes</taxon>
        <taxon>ecological metagenomes</taxon>
    </lineage>
</organism>
<name>A0A6J6SH29_9ZZZZ</name>
<accession>A0A6J6SH29</accession>
<gene>
    <name evidence="1" type="ORF">UFOPK2788_00389</name>
</gene>
<proteinExistence type="predicted"/>
<dbReference type="EMBL" id="CAEZYV010000041">
    <property type="protein sequence ID" value="CAB4734246.1"/>
    <property type="molecule type" value="Genomic_DNA"/>
</dbReference>
<dbReference type="AlphaFoldDB" id="A0A6J6SH29"/>
<protein>
    <submittedName>
        <fullName evidence="1">Unannotated protein</fullName>
    </submittedName>
</protein>
<reference evidence="1" key="1">
    <citation type="submission" date="2020-05" db="EMBL/GenBank/DDBJ databases">
        <authorList>
            <person name="Chiriac C."/>
            <person name="Salcher M."/>
            <person name="Ghai R."/>
            <person name="Kavagutti S V."/>
        </authorList>
    </citation>
    <scope>NUCLEOTIDE SEQUENCE</scope>
</reference>
<evidence type="ECO:0000313" key="1">
    <source>
        <dbReference type="EMBL" id="CAB4734246.1"/>
    </source>
</evidence>
<sequence>MVDSTALNLDNVLVDPVMIPTNSLTRLVLWKVGISGQLAATYYYDTEGLVLPSTISFDGTNLNIIGNLTSAGTTKQFSIKVDQSGIFSEFAPAKSVTPKATGIETIKAGANNLKSFISKTTIIGIPSWRAKAPTPVIVKYTKAGKALAANSFIGKVRKIVWQSGIGAIVLVETKSDNEIHFLVNMA</sequence>